<evidence type="ECO:0000256" key="7">
    <source>
        <dbReference type="HAMAP-Rule" id="MF_03008"/>
    </source>
</evidence>
<dbReference type="PANTHER" id="PTHR19877">
    <property type="entry name" value="EUKARYOTIC TRANSLATION INITIATION FACTOR 3 SUBUNIT I"/>
    <property type="match status" value="1"/>
</dbReference>
<dbReference type="AlphaFoldDB" id="F2U780"/>
<evidence type="ECO:0000313" key="9">
    <source>
        <dbReference type="EMBL" id="EGD83297.1"/>
    </source>
</evidence>
<comment type="similarity">
    <text evidence="7">Belongs to the eIF-3 subunit I family.</text>
</comment>
<evidence type="ECO:0000256" key="6">
    <source>
        <dbReference type="ARBA" id="ARBA00038394"/>
    </source>
</evidence>
<dbReference type="GO" id="GO:0003743">
    <property type="term" value="F:translation initiation factor activity"/>
    <property type="evidence" value="ECO:0007669"/>
    <property type="project" value="UniProtKB-UniRule"/>
</dbReference>
<dbReference type="SUPFAM" id="SSF50978">
    <property type="entry name" value="WD40 repeat-like"/>
    <property type="match status" value="1"/>
</dbReference>
<comment type="subcellular location">
    <subcellularLocation>
        <location evidence="7">Cytoplasm</location>
    </subcellularLocation>
</comment>
<gene>
    <name evidence="9" type="ORF">PTSG_12096</name>
</gene>
<keyword evidence="3 8" id="KW-0853">WD repeat</keyword>
<dbReference type="PROSITE" id="PS50082">
    <property type="entry name" value="WD_REPEATS_2"/>
    <property type="match status" value="4"/>
</dbReference>
<evidence type="ECO:0000256" key="8">
    <source>
        <dbReference type="PROSITE-ProRule" id="PRU00221"/>
    </source>
</evidence>
<reference evidence="9" key="1">
    <citation type="submission" date="2009-08" db="EMBL/GenBank/DDBJ databases">
        <title>Annotation of Salpingoeca rosetta.</title>
        <authorList>
            <consortium name="The Broad Institute Genome Sequencing Platform"/>
            <person name="Russ C."/>
            <person name="Cuomo C."/>
            <person name="Burger G."/>
            <person name="Gray M.W."/>
            <person name="Holland P.W.H."/>
            <person name="King N."/>
            <person name="Lang F.B.F."/>
            <person name="Roger A.J."/>
            <person name="Ruiz-Trillo I."/>
            <person name="Young S.K."/>
            <person name="Zeng Q."/>
            <person name="Gargeya S."/>
            <person name="Alvarado L."/>
            <person name="Berlin A."/>
            <person name="Chapman S.B."/>
            <person name="Chen Z."/>
            <person name="Freedman E."/>
            <person name="Gellesch M."/>
            <person name="Goldberg J."/>
            <person name="Griggs A."/>
            <person name="Gujja S."/>
            <person name="Heilman E."/>
            <person name="Heiman D."/>
            <person name="Howarth C."/>
            <person name="Mehta T."/>
            <person name="Neiman D."/>
            <person name="Pearson M."/>
            <person name="Roberts A."/>
            <person name="Saif S."/>
            <person name="Shea T."/>
            <person name="Shenoy N."/>
            <person name="Sisk P."/>
            <person name="Stolte C."/>
            <person name="Sykes S."/>
            <person name="White J."/>
            <person name="Yandava C."/>
            <person name="Haas B."/>
            <person name="Nusbaum C."/>
            <person name="Birren B."/>
        </authorList>
    </citation>
    <scope>NUCLEOTIDE SEQUENCE [LARGE SCALE GENOMIC DNA]</scope>
    <source>
        <strain evidence="9">ATCC 50818</strain>
    </source>
</reference>
<dbReference type="GO" id="GO:0071541">
    <property type="term" value="C:eukaryotic translation initiation factor 3 complex, eIF3m"/>
    <property type="evidence" value="ECO:0007669"/>
    <property type="project" value="TreeGrafter"/>
</dbReference>
<dbReference type="PROSITE" id="PS00678">
    <property type="entry name" value="WD_REPEATS_1"/>
    <property type="match status" value="1"/>
</dbReference>
<dbReference type="RefSeq" id="XP_004994801.1">
    <property type="nucleotide sequence ID" value="XM_004994744.1"/>
</dbReference>
<evidence type="ECO:0000256" key="5">
    <source>
        <dbReference type="ARBA" id="ARBA00022917"/>
    </source>
</evidence>
<evidence type="ECO:0000256" key="1">
    <source>
        <dbReference type="ARBA" id="ARBA00022490"/>
    </source>
</evidence>
<comment type="function">
    <text evidence="7">Component of the eukaryotic translation initiation factor 3 (eIF-3) complex, which is involved in protein synthesis of a specialized repertoire of mRNAs and, together with other initiation factors, stimulates binding of mRNA and methionyl-tRNAi to the 40S ribosome. The eIF-3 complex specifically targets and initiates translation of a subset of mRNAs involved in cell proliferation.</text>
</comment>
<dbReference type="GO" id="GO:0033290">
    <property type="term" value="C:eukaryotic 48S preinitiation complex"/>
    <property type="evidence" value="ECO:0007669"/>
    <property type="project" value="UniProtKB-UniRule"/>
</dbReference>
<dbReference type="SMART" id="SM00320">
    <property type="entry name" value="WD40"/>
    <property type="match status" value="5"/>
</dbReference>
<accession>F2U780</accession>
<keyword evidence="10" id="KW-1185">Reference proteome</keyword>
<dbReference type="InterPro" id="IPR001680">
    <property type="entry name" value="WD40_rpt"/>
</dbReference>
<dbReference type="InterPro" id="IPR015943">
    <property type="entry name" value="WD40/YVTN_repeat-like_dom_sf"/>
</dbReference>
<dbReference type="InParanoid" id="F2U780"/>
<dbReference type="Proteomes" id="UP000007799">
    <property type="component" value="Unassembled WGS sequence"/>
</dbReference>
<dbReference type="InterPro" id="IPR027525">
    <property type="entry name" value="eIF3i"/>
</dbReference>
<dbReference type="OrthoDB" id="24966at2759"/>
<dbReference type="HAMAP" id="MF_03008">
    <property type="entry name" value="eIF3i"/>
    <property type="match status" value="1"/>
</dbReference>
<dbReference type="KEGG" id="sre:PTSG_12096"/>
<dbReference type="GO" id="GO:0016282">
    <property type="term" value="C:eukaryotic 43S preinitiation complex"/>
    <property type="evidence" value="ECO:0007669"/>
    <property type="project" value="UniProtKB-UniRule"/>
</dbReference>
<comment type="subunit">
    <text evidence="7">Component of the eukaryotic translation initiation factor 3 (eIF-3) complex.</text>
</comment>
<sequence length="326" mass="36651">MRPIALNGHDRALTKVRYNREGDLLFSVAKDKVPCVWYSHNGERIGTYEGHEGTVWSCDVDYLSEHLVTASADNTLRVWDVQTGKSLAMIETNTAVRSCCFSLDGRSIMYSTDHAMGYPCYHRIVDLQQLKQEGGKAKPRYETEIKVKEKRITSLLWGPDSCFTAHANGDIVSWDLETKKPKAFQSAHKGIIMDLQFKSDFMFMISASKDHTAKVFDCDTMDIVKTFETERPVNAAAISPTRDHVILGGGQEARDVTTTHGAAGKFDARLHHLVLEEEIGRIKGHFGPINTLAFHPTGKGYASGGEDGFVRVHEFDDIYFDFEFEY</sequence>
<feature type="repeat" description="WD" evidence="8">
    <location>
        <begin position="6"/>
        <end position="47"/>
    </location>
</feature>
<dbReference type="STRING" id="946362.F2U780"/>
<dbReference type="Gene3D" id="2.130.10.10">
    <property type="entry name" value="YVTN repeat-like/Quinoprotein amine dehydrogenase"/>
    <property type="match status" value="1"/>
</dbReference>
<dbReference type="Pfam" id="PF24805">
    <property type="entry name" value="EIF3I"/>
    <property type="match status" value="1"/>
</dbReference>
<keyword evidence="2 7" id="KW-0396">Initiation factor</keyword>
<evidence type="ECO:0000256" key="4">
    <source>
        <dbReference type="ARBA" id="ARBA00022737"/>
    </source>
</evidence>
<feature type="repeat" description="WD" evidence="8">
    <location>
        <begin position="185"/>
        <end position="226"/>
    </location>
</feature>
<protein>
    <recommendedName>
        <fullName evidence="7">Eukaryotic translation initiation factor 3 subunit I</fullName>
        <shortName evidence="7">eIF3i</shortName>
    </recommendedName>
</protein>
<dbReference type="OMA" id="VWFSHNG"/>
<comment type="similarity">
    <text evidence="6">Belongs to the WD repeat STRAP family.</text>
</comment>
<dbReference type="GeneID" id="16075382"/>
<dbReference type="GO" id="GO:0001732">
    <property type="term" value="P:formation of cytoplasmic translation initiation complex"/>
    <property type="evidence" value="ECO:0007669"/>
    <property type="project" value="UniProtKB-UniRule"/>
</dbReference>
<dbReference type="InterPro" id="IPR036322">
    <property type="entry name" value="WD40_repeat_dom_sf"/>
</dbReference>
<keyword evidence="4" id="KW-0677">Repeat</keyword>
<organism evidence="10">
    <name type="scientific">Salpingoeca rosetta (strain ATCC 50818 / BSB-021)</name>
    <dbReference type="NCBI Taxonomy" id="946362"/>
    <lineage>
        <taxon>Eukaryota</taxon>
        <taxon>Choanoflagellata</taxon>
        <taxon>Craspedida</taxon>
        <taxon>Salpingoecidae</taxon>
        <taxon>Salpingoeca</taxon>
    </lineage>
</organism>
<keyword evidence="1 7" id="KW-0963">Cytoplasm</keyword>
<dbReference type="PANTHER" id="PTHR19877:SF1">
    <property type="entry name" value="EUKARYOTIC TRANSLATION INITIATION FACTOR 3 SUBUNIT I"/>
    <property type="match status" value="1"/>
</dbReference>
<evidence type="ECO:0000256" key="2">
    <source>
        <dbReference type="ARBA" id="ARBA00022540"/>
    </source>
</evidence>
<name>F2U780_SALR5</name>
<evidence type="ECO:0000313" key="10">
    <source>
        <dbReference type="Proteomes" id="UP000007799"/>
    </source>
</evidence>
<feature type="repeat" description="WD" evidence="8">
    <location>
        <begin position="282"/>
        <end position="312"/>
    </location>
</feature>
<keyword evidence="5 7" id="KW-0648">Protein biosynthesis</keyword>
<feature type="repeat" description="WD" evidence="8">
    <location>
        <begin position="48"/>
        <end position="89"/>
    </location>
</feature>
<dbReference type="GO" id="GO:0003723">
    <property type="term" value="F:RNA binding"/>
    <property type="evidence" value="ECO:0007669"/>
    <property type="project" value="TreeGrafter"/>
</dbReference>
<dbReference type="FunCoup" id="F2U780">
    <property type="interactions" value="1104"/>
</dbReference>
<evidence type="ECO:0000256" key="3">
    <source>
        <dbReference type="ARBA" id="ARBA00022574"/>
    </source>
</evidence>
<dbReference type="PROSITE" id="PS50294">
    <property type="entry name" value="WD_REPEATS_REGION"/>
    <property type="match status" value="1"/>
</dbReference>
<dbReference type="EMBL" id="GL832963">
    <property type="protein sequence ID" value="EGD83297.1"/>
    <property type="molecule type" value="Genomic_DNA"/>
</dbReference>
<dbReference type="eggNOG" id="KOG0643">
    <property type="taxonomic scope" value="Eukaryota"/>
</dbReference>
<proteinExistence type="inferred from homology"/>
<dbReference type="InterPro" id="IPR019775">
    <property type="entry name" value="WD40_repeat_CS"/>
</dbReference>